<dbReference type="RefSeq" id="WP_343944681.1">
    <property type="nucleotide sequence ID" value="NZ_BAAAHP010000178.1"/>
</dbReference>
<name>A0ABN1N853_9PSEU</name>
<proteinExistence type="predicted"/>
<feature type="domain" description="ASCH" evidence="1">
    <location>
        <begin position="24"/>
        <end position="95"/>
    </location>
</feature>
<dbReference type="EMBL" id="BAAAHP010000178">
    <property type="protein sequence ID" value="GAA0896978.1"/>
    <property type="molecule type" value="Genomic_DNA"/>
</dbReference>
<comment type="caution">
    <text evidence="2">The sequence shown here is derived from an EMBL/GenBank/DDBJ whole genome shotgun (WGS) entry which is preliminary data.</text>
</comment>
<accession>A0ABN1N853</accession>
<reference evidence="2 3" key="1">
    <citation type="journal article" date="2019" name="Int. J. Syst. Evol. Microbiol.">
        <title>The Global Catalogue of Microorganisms (GCM) 10K type strain sequencing project: providing services to taxonomists for standard genome sequencing and annotation.</title>
        <authorList>
            <consortium name="The Broad Institute Genomics Platform"/>
            <consortium name="The Broad Institute Genome Sequencing Center for Infectious Disease"/>
            <person name="Wu L."/>
            <person name="Ma J."/>
        </authorList>
    </citation>
    <scope>NUCLEOTIDE SEQUENCE [LARGE SCALE GENOMIC DNA]</scope>
    <source>
        <strain evidence="2 3">JCM 11117</strain>
    </source>
</reference>
<gene>
    <name evidence="2" type="ORF">GCM10009559_56760</name>
</gene>
<evidence type="ECO:0000259" key="1">
    <source>
        <dbReference type="Pfam" id="PF04266"/>
    </source>
</evidence>
<evidence type="ECO:0000313" key="3">
    <source>
        <dbReference type="Proteomes" id="UP001499967"/>
    </source>
</evidence>
<dbReference type="InterPro" id="IPR007374">
    <property type="entry name" value="ASCH_domain"/>
</dbReference>
<protein>
    <recommendedName>
        <fullName evidence="1">ASCH domain-containing protein</fullName>
    </recommendedName>
</protein>
<organism evidence="2 3">
    <name type="scientific">Pseudonocardia zijingensis</name>
    <dbReference type="NCBI Taxonomy" id="153376"/>
    <lineage>
        <taxon>Bacteria</taxon>
        <taxon>Bacillati</taxon>
        <taxon>Actinomycetota</taxon>
        <taxon>Actinomycetes</taxon>
        <taxon>Pseudonocardiales</taxon>
        <taxon>Pseudonocardiaceae</taxon>
        <taxon>Pseudonocardia</taxon>
    </lineage>
</organism>
<keyword evidence="3" id="KW-1185">Reference proteome</keyword>
<dbReference type="SUPFAM" id="SSF46785">
    <property type="entry name" value="Winged helix' DNA-binding domain"/>
    <property type="match status" value="1"/>
</dbReference>
<sequence length="211" mass="23521">MDFHPVYVFFQRDSAGTMWRVLIRRPVLDAIAAGTVTCAFRRWDRPRVRVGGTQRTPVGVLEVTGVDPVDEADLTAEDARAAGFADLEALRRAQRGAGQLYRVGLRLAGPDPRVALREQRRLSRVDRAEIDARLARMDRASAHGPWTAAVLELIAQNPGVRAPDLAARMGRETLPFKRDVRKLKELGLTESLEVGYRLSPRGRAYRRGARG</sequence>
<dbReference type="InterPro" id="IPR036390">
    <property type="entry name" value="WH_DNA-bd_sf"/>
</dbReference>
<dbReference type="Proteomes" id="UP001499967">
    <property type="component" value="Unassembled WGS sequence"/>
</dbReference>
<dbReference type="Pfam" id="PF04266">
    <property type="entry name" value="ASCH"/>
    <property type="match status" value="1"/>
</dbReference>
<evidence type="ECO:0000313" key="2">
    <source>
        <dbReference type="EMBL" id="GAA0896978.1"/>
    </source>
</evidence>